<dbReference type="GO" id="GO:0001072">
    <property type="term" value="F:transcription antitermination factor activity, RNA binding"/>
    <property type="evidence" value="ECO:0007669"/>
    <property type="project" value="TreeGrafter"/>
</dbReference>
<dbReference type="EMBL" id="AVBF01000051">
    <property type="protein sequence ID" value="KGP71696.1"/>
    <property type="molecule type" value="Genomic_DNA"/>
</dbReference>
<dbReference type="GO" id="GO:0006071">
    <property type="term" value="P:glycerol metabolic process"/>
    <property type="evidence" value="ECO:0007669"/>
    <property type="project" value="UniProtKB-UniRule"/>
</dbReference>
<proteinExistence type="predicted"/>
<comment type="function">
    <text evidence="1">Regulates expression of the glpD operon. In the presence of glycerol 3-phosphate (G3P) causes antitermination of transcription of glpD at the inverted repeat of the leader region to enhance its transcription. Binds and stabilizes glpD leader mRNA.</text>
</comment>
<evidence type="ECO:0000313" key="3">
    <source>
        <dbReference type="Proteomes" id="UP000030147"/>
    </source>
</evidence>
<dbReference type="OrthoDB" id="9799580at2"/>
<keyword evidence="1" id="KW-0319">Glycerol metabolism</keyword>
<dbReference type="PIRSF" id="PIRSF016897">
    <property type="entry name" value="GlpP"/>
    <property type="match status" value="1"/>
</dbReference>
<dbReference type="Gene3D" id="3.20.20.70">
    <property type="entry name" value="Aldolase class I"/>
    <property type="match status" value="1"/>
</dbReference>
<sequence>MNIQNGILPATKSMKDFEKLLESNTEYIILLEVRVSQVKSLVQYAKKHNKKVFLHADLIQGLKTDDFAIEFLCNEVKPHGIISTRANVINRAKKHRIVAIQRLFLLDSHALEQNLKIIQKTQPDYIEILPGLIPKLIKEIYDEVNIPVIAGGLIRSQEDVNYALEGGAFAVTTSRKELWNFS</sequence>
<dbReference type="GO" id="GO:0045893">
    <property type="term" value="P:positive regulation of DNA-templated transcription"/>
    <property type="evidence" value="ECO:0007669"/>
    <property type="project" value="TreeGrafter"/>
</dbReference>
<reference evidence="2 3" key="1">
    <citation type="journal article" date="2015" name="Stand. Genomic Sci.">
        <title>High quality draft genome sequence of the moderately halophilic bacterium Pontibacillus yanchengensis Y32(T) and comparison among Pontibacillus genomes.</title>
        <authorList>
            <person name="Huang J."/>
            <person name="Qiao Z.X."/>
            <person name="Tang J.W."/>
            <person name="Wang G."/>
        </authorList>
    </citation>
    <scope>NUCLEOTIDE SEQUENCE [LARGE SCALE GENOMIC DNA]</scope>
    <source>
        <strain evidence="2 3">Y32</strain>
    </source>
</reference>
<name>A0A0A2TC91_9BACI</name>
<keyword evidence="1" id="KW-0804">Transcription</keyword>
<dbReference type="Proteomes" id="UP000030147">
    <property type="component" value="Unassembled WGS sequence"/>
</dbReference>
<keyword evidence="1" id="KW-0694">RNA-binding</keyword>
<gene>
    <name evidence="2" type="ORF">N782_16950</name>
</gene>
<comment type="caution">
    <text evidence="2">The sequence shown here is derived from an EMBL/GenBank/DDBJ whole genome shotgun (WGS) entry which is preliminary data.</text>
</comment>
<dbReference type="GO" id="GO:0003723">
    <property type="term" value="F:RNA binding"/>
    <property type="evidence" value="ECO:0007669"/>
    <property type="project" value="UniProtKB-KW"/>
</dbReference>
<dbReference type="SUPFAM" id="SSF110391">
    <property type="entry name" value="GlpP-like"/>
    <property type="match status" value="1"/>
</dbReference>
<dbReference type="InterPro" id="IPR013785">
    <property type="entry name" value="Aldolase_TIM"/>
</dbReference>
<keyword evidence="1" id="KW-0805">Transcription regulation</keyword>
<dbReference type="RefSeq" id="WP_036822137.1">
    <property type="nucleotide sequence ID" value="NZ_AVBF01000051.1"/>
</dbReference>
<dbReference type="PANTHER" id="PTHR35787">
    <property type="entry name" value="GLYCEROL UPTAKE OPERON ANTITERMINATOR REGULATORY PROTEIN"/>
    <property type="match status" value="1"/>
</dbReference>
<dbReference type="InterPro" id="IPR006699">
    <property type="entry name" value="GlpP"/>
</dbReference>
<protein>
    <recommendedName>
        <fullName evidence="1">Glycerol uptake operon antiterminator regulatory protein</fullName>
    </recommendedName>
</protein>
<accession>A0A0A2TC91</accession>
<dbReference type="PANTHER" id="PTHR35787:SF1">
    <property type="entry name" value="GLYCEROL UPTAKE OPERON ANTITERMINATOR REGULATORY PROTEIN"/>
    <property type="match status" value="1"/>
</dbReference>
<evidence type="ECO:0000313" key="2">
    <source>
        <dbReference type="EMBL" id="KGP71696.1"/>
    </source>
</evidence>
<keyword evidence="3" id="KW-1185">Reference proteome</keyword>
<dbReference type="Pfam" id="PF04309">
    <property type="entry name" value="G3P_antiterm"/>
    <property type="match status" value="1"/>
</dbReference>
<dbReference type="eggNOG" id="COG1954">
    <property type="taxonomic scope" value="Bacteria"/>
</dbReference>
<organism evidence="2 3">
    <name type="scientific">Pontibacillus yanchengensis Y32</name>
    <dbReference type="NCBI Taxonomy" id="1385514"/>
    <lineage>
        <taxon>Bacteria</taxon>
        <taxon>Bacillati</taxon>
        <taxon>Bacillota</taxon>
        <taxon>Bacilli</taxon>
        <taxon>Bacillales</taxon>
        <taxon>Bacillaceae</taxon>
        <taxon>Pontibacillus</taxon>
    </lineage>
</organism>
<dbReference type="STRING" id="1385514.N782_16950"/>
<evidence type="ECO:0000256" key="1">
    <source>
        <dbReference type="PIRNR" id="PIRNR016897"/>
    </source>
</evidence>
<dbReference type="AlphaFoldDB" id="A0A0A2TC91"/>